<gene>
    <name evidence="2" type="ORF">NEISICOT_02195</name>
</gene>
<dbReference type="Gene3D" id="1.20.1660.10">
    <property type="entry name" value="Hypothetical protein (EF3068)"/>
    <property type="match status" value="1"/>
</dbReference>
<keyword evidence="3" id="KW-1185">Reference proteome</keyword>
<dbReference type="InterPro" id="IPR016024">
    <property type="entry name" value="ARM-type_fold"/>
</dbReference>
<evidence type="ECO:0000313" key="2">
    <source>
        <dbReference type="EMBL" id="EET44014.1"/>
    </source>
</evidence>
<feature type="region of interest" description="Disordered" evidence="1">
    <location>
        <begin position="1"/>
        <end position="28"/>
    </location>
</feature>
<dbReference type="Gene3D" id="1.25.40.290">
    <property type="entry name" value="ARM repeat domains"/>
    <property type="match status" value="1"/>
</dbReference>
<dbReference type="PANTHER" id="PTHR34070">
    <property type="entry name" value="ARMADILLO-TYPE FOLD"/>
    <property type="match status" value="1"/>
</dbReference>
<proteinExistence type="predicted"/>
<dbReference type="EMBL" id="ACKO02000013">
    <property type="protein sequence ID" value="EET44014.1"/>
    <property type="molecule type" value="Genomic_DNA"/>
</dbReference>
<comment type="caution">
    <text evidence="2">The sequence shown here is derived from an EMBL/GenBank/DDBJ whole genome shotgun (WGS) entry which is preliminary data.</text>
</comment>
<evidence type="ECO:0000313" key="3">
    <source>
        <dbReference type="Proteomes" id="UP000005365"/>
    </source>
</evidence>
<organism evidence="2 3">
    <name type="scientific">Neisseria sicca ATCC 29256</name>
    <dbReference type="NCBI Taxonomy" id="547045"/>
    <lineage>
        <taxon>Bacteria</taxon>
        <taxon>Pseudomonadati</taxon>
        <taxon>Pseudomonadota</taxon>
        <taxon>Betaproteobacteria</taxon>
        <taxon>Neisseriales</taxon>
        <taxon>Neisseriaceae</taxon>
        <taxon>Neisseria</taxon>
    </lineage>
</organism>
<dbReference type="PANTHER" id="PTHR34070:SF1">
    <property type="entry name" value="DNA ALKYLATION REPAIR PROTEIN"/>
    <property type="match status" value="1"/>
</dbReference>
<dbReference type="AlphaFoldDB" id="C6M6P3"/>
<dbReference type="SUPFAM" id="SSF48371">
    <property type="entry name" value="ARM repeat"/>
    <property type="match status" value="1"/>
</dbReference>
<dbReference type="eggNOG" id="COG4912">
    <property type="taxonomic scope" value="Bacteria"/>
</dbReference>
<accession>C6M6P3</accession>
<sequence length="259" mass="30503">MKMFPLKNQRGEREAEQRPRFQTTPNPAISCKKEKRMDYPALLAVLQQHANPERAVVPMQAYMKHRFTYFGIGKPQLAHLCSPFFKGAAKQPVDWDFVRRCWDDPHRELQYAALEYLKKMQQRLPPQDIPRLQTLITEKSWWDSADVLDRIVGDIALRYTEVNTVLLAWSTDDNIWLRRVAIDHQLLRKQHTDTALLEKIICNNLGQKEFFINKAIGWALRDYSKTNPEWVQGFINRHRHKMAKLSLREAGKYLPPKVI</sequence>
<protein>
    <submittedName>
        <fullName evidence="2">DNA alkylation repair enzyme</fullName>
    </submittedName>
</protein>
<evidence type="ECO:0000256" key="1">
    <source>
        <dbReference type="SAM" id="MobiDB-lite"/>
    </source>
</evidence>
<dbReference type="InterPro" id="IPR014825">
    <property type="entry name" value="DNA_alkylation"/>
</dbReference>
<reference evidence="2" key="1">
    <citation type="submission" date="2009-07" db="EMBL/GenBank/DDBJ databases">
        <authorList>
            <person name="Weinstock G."/>
            <person name="Sodergren E."/>
            <person name="Clifton S."/>
            <person name="Fulton L."/>
            <person name="Fulton B."/>
            <person name="Courtney L."/>
            <person name="Fronick C."/>
            <person name="Harrison M."/>
            <person name="Strong C."/>
            <person name="Farmer C."/>
            <person name="Delahaunty K."/>
            <person name="Markovic C."/>
            <person name="Hall O."/>
            <person name="Minx P."/>
            <person name="Tomlinson C."/>
            <person name="Mitreva M."/>
            <person name="Nelson J."/>
            <person name="Hou S."/>
            <person name="Wollam A."/>
            <person name="Pepin K.H."/>
            <person name="Johnson M."/>
            <person name="Bhonagiri V."/>
            <person name="Nash W.E."/>
            <person name="Warren W."/>
            <person name="Chinwalla A."/>
            <person name="Mardis E.R."/>
            <person name="Wilson R.K."/>
        </authorList>
    </citation>
    <scope>NUCLEOTIDE SEQUENCE [LARGE SCALE GENOMIC DNA]</scope>
    <source>
        <strain evidence="2">ATCC 29256</strain>
    </source>
</reference>
<dbReference type="Proteomes" id="UP000005365">
    <property type="component" value="Unassembled WGS sequence"/>
</dbReference>
<dbReference type="CDD" id="cd07064">
    <property type="entry name" value="AlkD_like_1"/>
    <property type="match status" value="1"/>
</dbReference>
<feature type="compositionally biased region" description="Basic and acidic residues" evidence="1">
    <location>
        <begin position="9"/>
        <end position="19"/>
    </location>
</feature>
<dbReference type="Pfam" id="PF08713">
    <property type="entry name" value="DNA_alkylation"/>
    <property type="match status" value="1"/>
</dbReference>
<name>C6M6P3_NEISI</name>